<feature type="compositionally biased region" description="Polar residues" evidence="2">
    <location>
        <begin position="902"/>
        <end position="921"/>
    </location>
</feature>
<feature type="compositionally biased region" description="Polar residues" evidence="2">
    <location>
        <begin position="668"/>
        <end position="687"/>
    </location>
</feature>
<dbReference type="NCBIfam" id="TIGR02543">
    <property type="entry name" value="List_Bact_rpt"/>
    <property type="match status" value="4"/>
</dbReference>
<feature type="region of interest" description="Disordered" evidence="2">
    <location>
        <begin position="428"/>
        <end position="459"/>
    </location>
</feature>
<dbReference type="InterPro" id="IPR042229">
    <property type="entry name" value="Listeria/Bacterioides_rpt_sf"/>
</dbReference>
<feature type="region of interest" description="Disordered" evidence="2">
    <location>
        <begin position="970"/>
        <end position="1074"/>
    </location>
</feature>
<feature type="compositionally biased region" description="Polar residues" evidence="2">
    <location>
        <begin position="979"/>
        <end position="998"/>
    </location>
</feature>
<protein>
    <submittedName>
        <fullName evidence="3">Leucine-rich repeat (Lrr) protein</fullName>
    </submittedName>
</protein>
<feature type="compositionally biased region" description="Low complexity" evidence="2">
    <location>
        <begin position="368"/>
        <end position="377"/>
    </location>
</feature>
<dbReference type="InterPro" id="IPR013378">
    <property type="entry name" value="InlB-like_B-rpt"/>
</dbReference>
<feature type="compositionally biased region" description="Polar residues" evidence="2">
    <location>
        <begin position="437"/>
        <end position="456"/>
    </location>
</feature>
<evidence type="ECO:0000313" key="3">
    <source>
        <dbReference type="EMBL" id="ADI17322.1"/>
    </source>
</evidence>
<feature type="region of interest" description="Disordered" evidence="2">
    <location>
        <begin position="816"/>
        <end position="850"/>
    </location>
</feature>
<reference evidence="3" key="1">
    <citation type="journal article" date="2011" name="Environ. Microbiol.">
        <title>Time-series analyses of Monterey Bay coastal microbial picoplankton using a 'genome proxy' microarray.</title>
        <authorList>
            <person name="Rich V.I."/>
            <person name="Pham V.D."/>
            <person name="Eppley J."/>
            <person name="Shi Y."/>
            <person name="DeLong E.F."/>
        </authorList>
    </citation>
    <scope>NUCLEOTIDE SEQUENCE</scope>
</reference>
<feature type="compositionally biased region" description="Polar residues" evidence="2">
    <location>
        <begin position="591"/>
        <end position="610"/>
    </location>
</feature>
<feature type="compositionally biased region" description="Low complexity" evidence="2">
    <location>
        <begin position="756"/>
        <end position="765"/>
    </location>
</feature>
<accession>E0XSD1</accession>
<organism evidence="3">
    <name type="scientific">uncultured actinobacterium HF0070_17F14</name>
    <dbReference type="NCBI Taxonomy" id="711000"/>
    <lineage>
        <taxon>Bacteria</taxon>
        <taxon>Bacillati</taxon>
        <taxon>Actinomycetota</taxon>
        <taxon>Actinomycetes</taxon>
        <taxon>environmental samples</taxon>
    </lineage>
</organism>
<comment type="subcellular location">
    <subcellularLocation>
        <location evidence="1">Cell envelope</location>
    </subcellularLocation>
</comment>
<feature type="region of interest" description="Disordered" evidence="2">
    <location>
        <begin position="893"/>
        <end position="927"/>
    </location>
</feature>
<feature type="compositionally biased region" description="Polar residues" evidence="2">
    <location>
        <begin position="514"/>
        <end position="533"/>
    </location>
</feature>
<proteinExistence type="predicted"/>
<dbReference type="AlphaFoldDB" id="E0XSD1"/>
<feature type="compositionally biased region" description="Polar residues" evidence="2">
    <location>
        <begin position="825"/>
        <end position="844"/>
    </location>
</feature>
<feature type="region of interest" description="Disordered" evidence="2">
    <location>
        <begin position="661"/>
        <end position="693"/>
    </location>
</feature>
<sequence length="1074" mass="111056">MFSKFNYRLAHLAGAKSRQLSGRHRKSFIAVALSMGLIAAALAAVSPARAQGDPPVEAQSGEWSCTRDLGDGTQQGILYQIVYNNGQNILYSYSEDGSGAWSLDQEATFSLSSGQFFNALVMTPAGDMYAVLHRNSNPHHRLVKFNAPATVGGVASYDVVTNYPSSNTSKAVNSATYVEINGDPYLAMSNNGKNINDELYNVSTGVFSDWDIVNNGNSKDAVWAPLGITSGGADYQMVGIDENSANTVLFSTSGSTATLATTLTDLNGNSMSWDTSTGWGVGGSFGSTNASEQNLYFFRNDGLLFEWEQTSDSTAALTQIGSSTPSNDNDGASCGNVGLEAKAIVITTLAYDANGGSGAPSDQSGDASSDVTVSDTTPTREGYSFTGWNTAADGSGTSYAGNDSYTLPASGTDTLYAQWDPNTVTLAYDANGGSGAPNDQSGDSFSDVTVSDTTPTREGYSFTGWNTAADGSGDDYPADSAYTLPASGTDTLYAQWDPNTVTLAYDANGGSGAPNDQSGDSFSDVTVSDTTPTREGYSFTGWNTAADGSGDDYPADSAYTLPASGTDTLYAQWDPNTVTLAYDANGGSGAPNDQSGDAFSDVTVSDTTPTREGYSFTGWNTAADGSGDDYPADSAYTLPASGTDTLYAQWDPNTVTLAYDANGGSGAPNDQSGDSFSDVTVSDTTPTREGYSFTGWNTAADGSGDDYPADSAYTLPASGTDTLYAQWNEDVVGQATLAYSANGGSGAPSDQSGDASSDVTVSDTTPTREGYSFTGWNTAADGSGTSYAGNDSYTLPASGTDTLYAQWDPNTVTLAYDANGGSGAPNDQSGDSFSDVTVSDTTPTREGYSFTGWNTAADGSGDDYPADSAYTLPASGTDTLYAQWDPNTVTLAYDANGGSGAPNDQSGDAFSDVTVSDTTPTREGYSFTGWNTAADGSGDDYPADSAYTLPASGTDTLYAQWDPNTVTLAYDANGGSGAPNDQSGDSFSDVTVSDTTPTREGYSFTGWNTAADGSGDDYPADSAYTLPASGTDTLYAQWNENPSPDPVPDDPPDVVLPPVSEPADPTPGNPSYTG</sequence>
<dbReference type="Gene3D" id="2.60.40.4270">
    <property type="entry name" value="Listeria-Bacteroides repeat domain"/>
    <property type="match status" value="9"/>
</dbReference>
<evidence type="ECO:0000256" key="2">
    <source>
        <dbReference type="SAM" id="MobiDB-lite"/>
    </source>
</evidence>
<feature type="region of interest" description="Disordered" evidence="2">
    <location>
        <begin position="584"/>
        <end position="611"/>
    </location>
</feature>
<name>E0XSD1_9ACTN</name>
<feature type="compositionally biased region" description="Polar residues" evidence="2">
    <location>
        <begin position="1028"/>
        <end position="1041"/>
    </location>
</feature>
<feature type="region of interest" description="Disordered" evidence="2">
    <location>
        <begin position="742"/>
        <end position="773"/>
    </location>
</feature>
<feature type="region of interest" description="Disordered" evidence="2">
    <location>
        <begin position="505"/>
        <end position="539"/>
    </location>
</feature>
<evidence type="ECO:0000256" key="1">
    <source>
        <dbReference type="ARBA" id="ARBA00004196"/>
    </source>
</evidence>
<dbReference type="EMBL" id="GU474860">
    <property type="protein sequence ID" value="ADI17322.1"/>
    <property type="molecule type" value="Genomic_DNA"/>
</dbReference>
<dbReference type="GO" id="GO:0030313">
    <property type="term" value="C:cell envelope"/>
    <property type="evidence" value="ECO:0007669"/>
    <property type="project" value="UniProtKB-SubCell"/>
</dbReference>
<dbReference type="Pfam" id="PF09479">
    <property type="entry name" value="Flg_new"/>
    <property type="match status" value="9"/>
</dbReference>
<feature type="region of interest" description="Disordered" evidence="2">
    <location>
        <begin position="355"/>
        <end position="388"/>
    </location>
</feature>